<evidence type="ECO:0000313" key="2">
    <source>
        <dbReference type="Proteomes" id="UP001415857"/>
    </source>
</evidence>
<evidence type="ECO:0000313" key="1">
    <source>
        <dbReference type="EMBL" id="KAK9283790.1"/>
    </source>
</evidence>
<protein>
    <submittedName>
        <fullName evidence="1">Uncharacterized protein</fullName>
    </submittedName>
</protein>
<dbReference type="PANTHER" id="PTHR33883">
    <property type="entry name" value="WPP DOMAIN-ASSOCIATED PROTEIN"/>
    <property type="match status" value="1"/>
</dbReference>
<sequence>MILEETYVILFKGLMDEFYVELYNFDTQNLIREGICKDFIRGMVDECNKNIESDKLEAQIREEIYLIVFSEAVKDFGCTHCSALLETQDARVKCNFLEDSTSTDELLHNLEGAIREDVCIVFFEEMVKEWNKGIESNST</sequence>
<dbReference type="AlphaFoldDB" id="A0AAP0RZ84"/>
<gene>
    <name evidence="1" type="ORF">L1049_012042</name>
</gene>
<comment type="caution">
    <text evidence="1">The sequence shown here is derived from an EMBL/GenBank/DDBJ whole genome shotgun (WGS) entry which is preliminary data.</text>
</comment>
<name>A0AAP0RZ84_LIQFO</name>
<proteinExistence type="predicted"/>
<dbReference type="InterPro" id="IPR037490">
    <property type="entry name" value="WAP"/>
</dbReference>
<dbReference type="EMBL" id="JBBPBK010000006">
    <property type="protein sequence ID" value="KAK9283790.1"/>
    <property type="molecule type" value="Genomic_DNA"/>
</dbReference>
<dbReference type="PANTHER" id="PTHR33883:SF7">
    <property type="entry name" value="OS04G0521600 PROTEIN"/>
    <property type="match status" value="1"/>
</dbReference>
<organism evidence="1 2">
    <name type="scientific">Liquidambar formosana</name>
    <name type="common">Formosan gum</name>
    <dbReference type="NCBI Taxonomy" id="63359"/>
    <lineage>
        <taxon>Eukaryota</taxon>
        <taxon>Viridiplantae</taxon>
        <taxon>Streptophyta</taxon>
        <taxon>Embryophyta</taxon>
        <taxon>Tracheophyta</taxon>
        <taxon>Spermatophyta</taxon>
        <taxon>Magnoliopsida</taxon>
        <taxon>eudicotyledons</taxon>
        <taxon>Gunneridae</taxon>
        <taxon>Pentapetalae</taxon>
        <taxon>Saxifragales</taxon>
        <taxon>Altingiaceae</taxon>
        <taxon>Liquidambar</taxon>
    </lineage>
</organism>
<dbReference type="Proteomes" id="UP001415857">
    <property type="component" value="Unassembled WGS sequence"/>
</dbReference>
<accession>A0AAP0RZ84</accession>
<reference evidence="1 2" key="1">
    <citation type="journal article" date="2024" name="Plant J.">
        <title>Genome sequences and population genomics reveal climatic adaptation and genomic divergence between two closely related sweetgum species.</title>
        <authorList>
            <person name="Xu W.Q."/>
            <person name="Ren C.Q."/>
            <person name="Zhang X.Y."/>
            <person name="Comes H.P."/>
            <person name="Liu X.H."/>
            <person name="Li Y.G."/>
            <person name="Kettle C.J."/>
            <person name="Jalonen R."/>
            <person name="Gaisberger H."/>
            <person name="Ma Y.Z."/>
            <person name="Qiu Y.X."/>
        </authorList>
    </citation>
    <scope>NUCLEOTIDE SEQUENCE [LARGE SCALE GENOMIC DNA]</scope>
    <source>
        <strain evidence="1">Hangzhou</strain>
    </source>
</reference>
<keyword evidence="2" id="KW-1185">Reference proteome</keyword>